<keyword evidence="2" id="KW-1185">Reference proteome</keyword>
<accession>A0AAQ4F942</accession>
<comment type="caution">
    <text evidence="1">The sequence shown here is derived from an EMBL/GenBank/DDBJ whole genome shotgun (WGS) entry which is preliminary data.</text>
</comment>
<dbReference type="AlphaFoldDB" id="A0AAQ4F942"/>
<proteinExistence type="predicted"/>
<evidence type="ECO:0000313" key="1">
    <source>
        <dbReference type="EMBL" id="KAK8783576.1"/>
    </source>
</evidence>
<gene>
    <name evidence="1" type="ORF">V5799_010059</name>
</gene>
<organism evidence="1 2">
    <name type="scientific">Amblyomma americanum</name>
    <name type="common">Lone star tick</name>
    <dbReference type="NCBI Taxonomy" id="6943"/>
    <lineage>
        <taxon>Eukaryota</taxon>
        <taxon>Metazoa</taxon>
        <taxon>Ecdysozoa</taxon>
        <taxon>Arthropoda</taxon>
        <taxon>Chelicerata</taxon>
        <taxon>Arachnida</taxon>
        <taxon>Acari</taxon>
        <taxon>Parasitiformes</taxon>
        <taxon>Ixodida</taxon>
        <taxon>Ixodoidea</taxon>
        <taxon>Ixodidae</taxon>
        <taxon>Amblyomminae</taxon>
        <taxon>Amblyomma</taxon>
    </lineage>
</organism>
<dbReference type="EMBL" id="JARKHS020005401">
    <property type="protein sequence ID" value="KAK8783576.1"/>
    <property type="molecule type" value="Genomic_DNA"/>
</dbReference>
<dbReference type="Proteomes" id="UP001321473">
    <property type="component" value="Unassembled WGS sequence"/>
</dbReference>
<name>A0AAQ4F942_AMBAM</name>
<evidence type="ECO:0000313" key="2">
    <source>
        <dbReference type="Proteomes" id="UP001321473"/>
    </source>
</evidence>
<reference evidence="1 2" key="1">
    <citation type="journal article" date="2023" name="Arcadia Sci">
        <title>De novo assembly of a long-read Amblyomma americanum tick genome.</title>
        <authorList>
            <person name="Chou S."/>
            <person name="Poskanzer K.E."/>
            <person name="Rollins M."/>
            <person name="Thuy-Boun P.S."/>
        </authorList>
    </citation>
    <scope>NUCLEOTIDE SEQUENCE [LARGE SCALE GENOMIC DNA]</scope>
    <source>
        <strain evidence="1">F_SG_1</strain>
        <tissue evidence="1">Salivary glands</tissue>
    </source>
</reference>
<protein>
    <submittedName>
        <fullName evidence="1">Uncharacterized protein</fullName>
    </submittedName>
</protein>
<sequence>MIGVGSGDFATVKRWRVGVQYRYRDDEGGRSETLRDAPMTEFREYVPAAIAGPLPEFWEDATLGVI</sequence>